<dbReference type="EC" id="1.2.1.11" evidence="7 16"/>
<evidence type="ECO:0000256" key="2">
    <source>
        <dbReference type="ARBA" id="ARBA00005021"/>
    </source>
</evidence>
<keyword evidence="20" id="KW-1185">Reference proteome</keyword>
<evidence type="ECO:0000256" key="14">
    <source>
        <dbReference type="ARBA" id="ARBA00023167"/>
    </source>
</evidence>
<comment type="caution">
    <text evidence="19">The sequence shown here is derived from an EMBL/GenBank/DDBJ whole genome shotgun (WGS) entry which is preliminary data.</text>
</comment>
<dbReference type="GO" id="GO:0071266">
    <property type="term" value="P:'de novo' L-methionine biosynthetic process"/>
    <property type="evidence" value="ECO:0007669"/>
    <property type="project" value="UniProtKB-UniRule"/>
</dbReference>
<evidence type="ECO:0000256" key="3">
    <source>
        <dbReference type="ARBA" id="ARBA00005076"/>
    </source>
</evidence>
<feature type="binding site" evidence="16">
    <location>
        <begin position="12"/>
        <end position="15"/>
    </location>
    <ligand>
        <name>NADP(+)</name>
        <dbReference type="ChEBI" id="CHEBI:58349"/>
    </ligand>
</feature>
<dbReference type="SUPFAM" id="SSF55347">
    <property type="entry name" value="Glyceraldehyde-3-phosphate dehydrogenase-like, C-terminal domain"/>
    <property type="match status" value="1"/>
</dbReference>
<dbReference type="Gene3D" id="3.40.50.720">
    <property type="entry name" value="NAD(P)-binding Rossmann-like Domain"/>
    <property type="match status" value="1"/>
</dbReference>
<feature type="binding site" evidence="16">
    <location>
        <position position="100"/>
    </location>
    <ligand>
        <name>phosphate</name>
        <dbReference type="ChEBI" id="CHEBI:43474"/>
    </ligand>
</feature>
<comment type="pathway">
    <text evidence="2 16">Amino-acid biosynthesis; L-methionine biosynthesis via de novo pathway; L-homoserine from L-aspartate: step 2/3.</text>
</comment>
<feature type="binding site" evidence="16">
    <location>
        <begin position="40"/>
        <end position="41"/>
    </location>
    <ligand>
        <name>NADP(+)</name>
        <dbReference type="ChEBI" id="CHEBI:58349"/>
    </ligand>
</feature>
<dbReference type="PANTHER" id="PTHR46278">
    <property type="entry name" value="DEHYDROGENASE, PUTATIVE-RELATED"/>
    <property type="match status" value="1"/>
</dbReference>
<dbReference type="AlphaFoldDB" id="A0A420W6U3"/>
<evidence type="ECO:0000256" key="12">
    <source>
        <dbReference type="ARBA" id="ARBA00023002"/>
    </source>
</evidence>
<dbReference type="UniPathway" id="UPA00050">
    <property type="reaction ID" value="UER00463"/>
</dbReference>
<keyword evidence="12 16" id="KW-0560">Oxidoreductase</keyword>
<dbReference type="NCBIfam" id="NF011456">
    <property type="entry name" value="PRK14874.1"/>
    <property type="match status" value="1"/>
</dbReference>
<dbReference type="UniPathway" id="UPA00051">
    <property type="reaction ID" value="UER00464"/>
</dbReference>
<feature type="binding site" evidence="16">
    <location>
        <position position="156"/>
    </location>
    <ligand>
        <name>substrate</name>
    </ligand>
</feature>
<evidence type="ECO:0000256" key="4">
    <source>
        <dbReference type="ARBA" id="ARBA00005097"/>
    </source>
</evidence>
<proteinExistence type="inferred from homology"/>
<evidence type="ECO:0000259" key="18">
    <source>
        <dbReference type="SMART" id="SM00859"/>
    </source>
</evidence>
<dbReference type="NCBIfam" id="NF005957">
    <property type="entry name" value="PRK08040.1"/>
    <property type="match status" value="1"/>
</dbReference>
<dbReference type="RefSeq" id="WP_121171175.1">
    <property type="nucleotide sequence ID" value="NZ_RBIE01000002.1"/>
</dbReference>
<evidence type="ECO:0000256" key="5">
    <source>
        <dbReference type="ARBA" id="ARBA00010584"/>
    </source>
</evidence>
<dbReference type="InterPro" id="IPR012080">
    <property type="entry name" value="Asp_semialdehyde_DH"/>
</dbReference>
<comment type="subunit">
    <text evidence="6 16">Homodimer.</text>
</comment>
<dbReference type="PROSITE" id="PS01103">
    <property type="entry name" value="ASD"/>
    <property type="match status" value="1"/>
</dbReference>
<comment type="pathway">
    <text evidence="3 16">Amino-acid biosynthesis; L-lysine biosynthesis via DAP pathway; (S)-tetrahydrodipicolinate from L-aspartate: step 2/4.</text>
</comment>
<feature type="binding site" evidence="16">
    <location>
        <position position="236"/>
    </location>
    <ligand>
        <name>substrate</name>
    </ligand>
</feature>
<dbReference type="InterPro" id="IPR005986">
    <property type="entry name" value="Asp_semialdehyde_DH_beta"/>
</dbReference>
<dbReference type="OrthoDB" id="9805684at2"/>
<evidence type="ECO:0000256" key="10">
    <source>
        <dbReference type="ARBA" id="ARBA00022857"/>
    </source>
</evidence>
<feature type="binding site" evidence="16">
    <location>
        <position position="316"/>
    </location>
    <ligand>
        <name>NADP(+)</name>
        <dbReference type="ChEBI" id="CHEBI:58349"/>
    </ligand>
</feature>
<dbReference type="InterPro" id="IPR036291">
    <property type="entry name" value="NAD(P)-bd_dom_sf"/>
</dbReference>
<dbReference type="GO" id="GO:0051287">
    <property type="term" value="F:NAD binding"/>
    <property type="evidence" value="ECO:0007669"/>
    <property type="project" value="InterPro"/>
</dbReference>
<dbReference type="InterPro" id="IPR012280">
    <property type="entry name" value="Semialdhyde_DH_dimer_dom"/>
</dbReference>
<dbReference type="Pfam" id="PF02774">
    <property type="entry name" value="Semialdhyde_dhC"/>
    <property type="match status" value="1"/>
</dbReference>
<dbReference type="PANTHER" id="PTHR46278:SF2">
    <property type="entry name" value="ASPARTATE-SEMIALDEHYDE DEHYDROGENASE"/>
    <property type="match status" value="1"/>
</dbReference>
<dbReference type="GO" id="GO:0009097">
    <property type="term" value="P:isoleucine biosynthetic process"/>
    <property type="evidence" value="ECO:0007669"/>
    <property type="project" value="UniProtKB-UniRule"/>
</dbReference>
<keyword evidence="11 16" id="KW-0220">Diaminopimelate biosynthesis</keyword>
<dbReference type="SUPFAM" id="SSF51735">
    <property type="entry name" value="NAD(P)-binding Rossmann-fold domains"/>
    <property type="match status" value="1"/>
</dbReference>
<evidence type="ECO:0000313" key="20">
    <source>
        <dbReference type="Proteomes" id="UP000280881"/>
    </source>
</evidence>
<feature type="binding site" evidence="16">
    <location>
        <begin position="159"/>
        <end position="160"/>
    </location>
    <ligand>
        <name>NADP(+)</name>
        <dbReference type="ChEBI" id="CHEBI:58349"/>
    </ligand>
</feature>
<dbReference type="EMBL" id="RBIE01000002">
    <property type="protein sequence ID" value="RKQ61808.1"/>
    <property type="molecule type" value="Genomic_DNA"/>
</dbReference>
<keyword evidence="9 16" id="KW-0791">Threonine biosynthesis</keyword>
<dbReference type="InterPro" id="IPR000534">
    <property type="entry name" value="Semialdehyde_DH_NAD-bd"/>
</dbReference>
<reference evidence="19 20" key="1">
    <citation type="submission" date="2018-10" db="EMBL/GenBank/DDBJ databases">
        <title>Genomic Encyclopedia of Type Strains, Phase IV (KMG-IV): sequencing the most valuable type-strain genomes for metagenomic binning, comparative biology and taxonomic classification.</title>
        <authorList>
            <person name="Goeker M."/>
        </authorList>
    </citation>
    <scope>NUCLEOTIDE SEQUENCE [LARGE SCALE GENOMIC DNA]</scope>
    <source>
        <strain evidence="19 20">DSM 15521</strain>
    </source>
</reference>
<evidence type="ECO:0000256" key="9">
    <source>
        <dbReference type="ARBA" id="ARBA00022697"/>
    </source>
</evidence>
<keyword evidence="10 16" id="KW-0521">NADP</keyword>
<evidence type="ECO:0000256" key="17">
    <source>
        <dbReference type="PIRSR" id="PIRSR000148-1"/>
    </source>
</evidence>
<protein>
    <recommendedName>
        <fullName evidence="7 16">Aspartate-semialdehyde dehydrogenase</fullName>
        <shortName evidence="16">ASA dehydrogenase</shortName>
        <shortName evidence="16">ASADH</shortName>
        <ecNumber evidence="7 16">1.2.1.11</ecNumber>
    </recommendedName>
    <alternativeName>
        <fullName evidence="16">Aspartate-beta-semialdehyde dehydrogenase</fullName>
    </alternativeName>
</protein>
<comment type="pathway">
    <text evidence="4 16">Amino-acid biosynthesis; L-threonine biosynthesis; L-threonine from L-aspartate: step 2/5.</text>
</comment>
<evidence type="ECO:0000256" key="8">
    <source>
        <dbReference type="ARBA" id="ARBA00022605"/>
    </source>
</evidence>
<feature type="domain" description="Semialdehyde dehydrogenase NAD-binding" evidence="18">
    <location>
        <begin position="5"/>
        <end position="120"/>
    </location>
</feature>
<dbReference type="InterPro" id="IPR000319">
    <property type="entry name" value="Asp-semialdehyde_DH_CS"/>
</dbReference>
<dbReference type="HAMAP" id="MF_02121">
    <property type="entry name" value="ASADH"/>
    <property type="match status" value="1"/>
</dbReference>
<comment type="function">
    <text evidence="1 16">Catalyzes the NADPH-dependent formation of L-aspartate-semialdehyde (L-ASA) by the reductive dephosphorylation of L-aspartyl-4-phosphate.</text>
</comment>
<keyword evidence="8 16" id="KW-0028">Amino-acid biosynthesis</keyword>
<keyword evidence="14 16" id="KW-0486">Methionine biosynthesis</keyword>
<dbReference type="GO" id="GO:0046983">
    <property type="term" value="F:protein dimerization activity"/>
    <property type="evidence" value="ECO:0007669"/>
    <property type="project" value="InterPro"/>
</dbReference>
<dbReference type="GO" id="GO:0050661">
    <property type="term" value="F:NADP binding"/>
    <property type="evidence" value="ECO:0007669"/>
    <property type="project" value="UniProtKB-UniRule"/>
</dbReference>
<feature type="active site" description="Acyl-thioester intermediate" evidence="16 17">
    <location>
        <position position="129"/>
    </location>
</feature>
<name>A0A420W6U3_9BACT</name>
<dbReference type="CDD" id="cd18131">
    <property type="entry name" value="ASADH_C_bac_euk_like"/>
    <property type="match status" value="1"/>
</dbReference>
<evidence type="ECO:0000256" key="7">
    <source>
        <dbReference type="ARBA" id="ARBA00013120"/>
    </source>
</evidence>
<accession>A0A420W6U3</accession>
<feature type="active site" description="Proton acceptor" evidence="16 17">
    <location>
        <position position="243"/>
    </location>
</feature>
<dbReference type="Proteomes" id="UP000280881">
    <property type="component" value="Unassembled WGS sequence"/>
</dbReference>
<dbReference type="NCBIfam" id="TIGR01296">
    <property type="entry name" value="asd_B"/>
    <property type="match status" value="1"/>
</dbReference>
<dbReference type="Gene3D" id="3.30.360.10">
    <property type="entry name" value="Dihydrodipicolinate Reductase, domain 2"/>
    <property type="match status" value="1"/>
</dbReference>
<comment type="caution">
    <text evidence="16">Lacks conserved residue(s) required for the propagation of feature annotation.</text>
</comment>
<dbReference type="GO" id="GO:0009088">
    <property type="term" value="P:threonine biosynthetic process"/>
    <property type="evidence" value="ECO:0007669"/>
    <property type="project" value="UniProtKB-UniRule"/>
</dbReference>
<keyword evidence="13 16" id="KW-0457">Lysine biosynthesis</keyword>
<evidence type="ECO:0000256" key="13">
    <source>
        <dbReference type="ARBA" id="ARBA00023154"/>
    </source>
</evidence>
<dbReference type="UniPathway" id="UPA00034">
    <property type="reaction ID" value="UER00016"/>
</dbReference>
<dbReference type="SMART" id="SM00859">
    <property type="entry name" value="Semialdhyde_dh"/>
    <property type="match status" value="1"/>
</dbReference>
<gene>
    <name evidence="16" type="primary">asd</name>
    <name evidence="19" type="ORF">C7457_1255</name>
</gene>
<comment type="catalytic activity">
    <reaction evidence="15 16">
        <text>L-aspartate 4-semialdehyde + phosphate + NADP(+) = 4-phospho-L-aspartate + NADPH + H(+)</text>
        <dbReference type="Rhea" id="RHEA:24284"/>
        <dbReference type="ChEBI" id="CHEBI:15378"/>
        <dbReference type="ChEBI" id="CHEBI:43474"/>
        <dbReference type="ChEBI" id="CHEBI:57535"/>
        <dbReference type="ChEBI" id="CHEBI:57783"/>
        <dbReference type="ChEBI" id="CHEBI:58349"/>
        <dbReference type="ChEBI" id="CHEBI:537519"/>
        <dbReference type="EC" id="1.2.1.11"/>
    </reaction>
</comment>
<evidence type="ECO:0000256" key="15">
    <source>
        <dbReference type="ARBA" id="ARBA00047891"/>
    </source>
</evidence>
<dbReference type="GO" id="GO:0004073">
    <property type="term" value="F:aspartate-semialdehyde dehydrogenase activity"/>
    <property type="evidence" value="ECO:0007669"/>
    <property type="project" value="UniProtKB-UniRule"/>
</dbReference>
<evidence type="ECO:0000256" key="16">
    <source>
        <dbReference type="HAMAP-Rule" id="MF_02121"/>
    </source>
</evidence>
<evidence type="ECO:0000256" key="1">
    <source>
        <dbReference type="ARBA" id="ARBA00002492"/>
    </source>
</evidence>
<dbReference type="GO" id="GO:0009089">
    <property type="term" value="P:lysine biosynthetic process via diaminopimelate"/>
    <property type="evidence" value="ECO:0007669"/>
    <property type="project" value="UniProtKB-UniRule"/>
</dbReference>
<sequence length="338" mass="37077">MKGYTVAVVGATGAVGREMIKTLEQRNFPVKKLVLLASKRSAGKKLPFKGEEVEVQELRPESFEGVDIALFSAGGERSKEFAPEAVKRGAVVIDNSSAFRMDPDVPLVVPEVNPEDVEWHKGIIANPNCSTIQMVVVLKPLHDFAKIKRVVVSTYQAVSGAGAAAIEELKEQTRAVLEGKPVPPPKKIPKQIAFNCVPHIDKFFESGYTREELKMVNETKKIMHDDSIKVSPTCVRVPVFIGHSEAVNLEFERPISVEEARELLSKAPGVKVVDDFENLIYPTPIDVAGKDEVLVGRIRKDDTIENGLNLWIVGDNLRKGAALNAVQIAELLVEKGLV</sequence>
<organism evidence="19 20">
    <name type="scientific">Thermovibrio guaymasensis</name>
    <dbReference type="NCBI Taxonomy" id="240167"/>
    <lineage>
        <taxon>Bacteria</taxon>
        <taxon>Pseudomonadati</taxon>
        <taxon>Aquificota</taxon>
        <taxon>Aquificia</taxon>
        <taxon>Desulfurobacteriales</taxon>
        <taxon>Desulfurobacteriaceae</taxon>
        <taxon>Thermovibrio</taxon>
    </lineage>
</organism>
<dbReference type="GO" id="GO:0019877">
    <property type="term" value="P:diaminopimelate biosynthetic process"/>
    <property type="evidence" value="ECO:0007669"/>
    <property type="project" value="UniProtKB-UniRule"/>
</dbReference>
<dbReference type="CDD" id="cd02316">
    <property type="entry name" value="VcASADH2_like_N"/>
    <property type="match status" value="1"/>
</dbReference>
<dbReference type="Pfam" id="PF01118">
    <property type="entry name" value="Semialdhyde_dh"/>
    <property type="match status" value="1"/>
</dbReference>
<dbReference type="PIRSF" id="PIRSF000148">
    <property type="entry name" value="ASA_dh"/>
    <property type="match status" value="1"/>
</dbReference>
<comment type="similarity">
    <text evidence="5 16">Belongs to the aspartate-semialdehyde dehydrogenase family.</text>
</comment>
<evidence type="ECO:0000313" key="19">
    <source>
        <dbReference type="EMBL" id="RKQ61808.1"/>
    </source>
</evidence>
<evidence type="ECO:0000256" key="11">
    <source>
        <dbReference type="ARBA" id="ARBA00022915"/>
    </source>
</evidence>
<evidence type="ECO:0000256" key="6">
    <source>
        <dbReference type="ARBA" id="ARBA00011738"/>
    </source>
</evidence>